<feature type="compositionally biased region" description="Polar residues" evidence="1">
    <location>
        <begin position="1"/>
        <end position="10"/>
    </location>
</feature>
<feature type="non-terminal residue" evidence="2">
    <location>
        <position position="1"/>
    </location>
</feature>
<dbReference type="Proteomes" id="UP000613401">
    <property type="component" value="Unassembled WGS sequence"/>
</dbReference>
<evidence type="ECO:0000313" key="3">
    <source>
        <dbReference type="Proteomes" id="UP000613401"/>
    </source>
</evidence>
<feature type="compositionally biased region" description="Polar residues" evidence="1">
    <location>
        <begin position="27"/>
        <end position="39"/>
    </location>
</feature>
<sequence length="39" mass="4306">SSTLSTSLENPQEEIILTPSHTHNRSRSPNQQNRSITSG</sequence>
<name>A0A8H4FCS5_COLGL</name>
<protein>
    <submittedName>
        <fullName evidence="2">Uncharacterized protein</fullName>
    </submittedName>
</protein>
<dbReference type="EMBL" id="WVTB01000107">
    <property type="protein sequence ID" value="KAF3797822.1"/>
    <property type="molecule type" value="Genomic_DNA"/>
</dbReference>
<reference evidence="2" key="1">
    <citation type="journal article" date="2020" name="Phytopathology">
        <title>Genome sequence and comparative analysis of Colletotrichum gloeosporioides isolated from Liriodendron leaves.</title>
        <authorList>
            <person name="Fu F.F."/>
            <person name="Hao Z."/>
            <person name="Wang P."/>
            <person name="Lu Y."/>
            <person name="Xue L.J."/>
            <person name="Wei G."/>
            <person name="Tian Y."/>
            <person name="Baishi H."/>
            <person name="Xu H."/>
            <person name="Shi J."/>
            <person name="Cheng T."/>
            <person name="Wang G."/>
            <person name="Yi Y."/>
            <person name="Chen J."/>
        </authorList>
    </citation>
    <scope>NUCLEOTIDE SEQUENCE</scope>
    <source>
        <strain evidence="2">Lc1</strain>
    </source>
</reference>
<feature type="region of interest" description="Disordered" evidence="1">
    <location>
        <begin position="1"/>
        <end position="39"/>
    </location>
</feature>
<dbReference type="AlphaFoldDB" id="A0A8H4FCS5"/>
<gene>
    <name evidence="2" type="ORF">GCG54_00015727</name>
</gene>
<accession>A0A8H4FCS5</accession>
<proteinExistence type="predicted"/>
<organism evidence="2 3">
    <name type="scientific">Colletotrichum gloeosporioides</name>
    <name type="common">Anthracnose fungus</name>
    <name type="synonym">Glomerella cingulata</name>
    <dbReference type="NCBI Taxonomy" id="474922"/>
    <lineage>
        <taxon>Eukaryota</taxon>
        <taxon>Fungi</taxon>
        <taxon>Dikarya</taxon>
        <taxon>Ascomycota</taxon>
        <taxon>Pezizomycotina</taxon>
        <taxon>Sordariomycetes</taxon>
        <taxon>Hypocreomycetidae</taxon>
        <taxon>Glomerellales</taxon>
        <taxon>Glomerellaceae</taxon>
        <taxon>Colletotrichum</taxon>
        <taxon>Colletotrichum gloeosporioides species complex</taxon>
    </lineage>
</organism>
<evidence type="ECO:0000256" key="1">
    <source>
        <dbReference type="SAM" id="MobiDB-lite"/>
    </source>
</evidence>
<evidence type="ECO:0000313" key="2">
    <source>
        <dbReference type="EMBL" id="KAF3797822.1"/>
    </source>
</evidence>
<comment type="caution">
    <text evidence="2">The sequence shown here is derived from an EMBL/GenBank/DDBJ whole genome shotgun (WGS) entry which is preliminary data.</text>
</comment>
<keyword evidence="3" id="KW-1185">Reference proteome</keyword>
<reference evidence="2" key="2">
    <citation type="submission" date="2020-03" db="EMBL/GenBank/DDBJ databases">
        <authorList>
            <person name="Fu F.-F."/>
            <person name="Chen J."/>
        </authorList>
    </citation>
    <scope>NUCLEOTIDE SEQUENCE</scope>
    <source>
        <strain evidence="2">Lc1</strain>
    </source>
</reference>